<dbReference type="EMBL" id="CP090892">
    <property type="protein sequence ID" value="ULU04003.1"/>
    <property type="molecule type" value="Genomic_DNA"/>
</dbReference>
<proteinExistence type="predicted"/>
<protein>
    <recommendedName>
        <fullName evidence="1">DUF7809 domain-containing protein</fullName>
    </recommendedName>
</protein>
<reference evidence="2 3" key="1">
    <citation type="submission" date="2022-05" db="EMBL/GenBank/DDBJ databases">
        <title>Chromosome-level reference genomes for two strains of Caenorhabditis briggsae: an improved platform for comparative genomics.</title>
        <authorList>
            <person name="Stevens L."/>
            <person name="Andersen E.C."/>
        </authorList>
    </citation>
    <scope>NUCLEOTIDE SEQUENCE [LARGE SCALE GENOMIC DNA]</scope>
    <source>
        <strain evidence="2">QX1410_ONT</strain>
        <tissue evidence="2">Whole-organism</tissue>
    </source>
</reference>
<dbReference type="PANTHER" id="PTHR21447:SF13">
    <property type="entry name" value="RING-TYPE DOMAIN-CONTAINING PROTEIN"/>
    <property type="match status" value="1"/>
</dbReference>
<dbReference type="Pfam" id="PF25100">
    <property type="entry name" value="DUF7809"/>
    <property type="match status" value="1"/>
</dbReference>
<evidence type="ECO:0000259" key="1">
    <source>
        <dbReference type="Pfam" id="PF25100"/>
    </source>
</evidence>
<accession>A0AAE9DI60</accession>
<feature type="domain" description="DUF7809" evidence="1">
    <location>
        <begin position="102"/>
        <end position="256"/>
    </location>
</feature>
<evidence type="ECO:0000313" key="3">
    <source>
        <dbReference type="Proteomes" id="UP000827892"/>
    </source>
</evidence>
<dbReference type="PANTHER" id="PTHR21447">
    <property type="entry name" value="RING-TYPE DOMAIN-CONTAINING PROTEIN-RELATED"/>
    <property type="match status" value="1"/>
</dbReference>
<name>A0AAE9DI60_CAEBR</name>
<sequence>MPDEAYTRRCLSQRFIRYHFYEPNVEFGILPEDLEKTEIDFLRSMLRNMNPNSRMYGSAQELLENLKIYANFPGNDNFFDTKYEPYQNSPTFYYSLKDSDKYIAKSDLFVILQNIMFNISDTSDFCLLSIFIGHLKLQEQRIGSNFEFVKCDESILEEFYNSMLRIVNRHKITDNEFEKTRANYEQMSGDEIFKDLKKLTPISWDKNEDETMRLANFVTYTNDSRQKSIIFAQLAVLSVNSIRAVERLWDYRGEMFVLHGSIRNNRKKITVRVFEDGKERFVMNKELFDAFIASGFPCSPIGGDYCYTTAMRDFIRYPITRAKHRATPVKAPNIDGAESLVILAIDAFFEIFRYSIFRLKLLQLESKGFELLKQMIPVFLQLNDNSNTVYFIPLLMFDEFEKRYHQEINNGVF</sequence>
<dbReference type="AlphaFoldDB" id="A0AAE9DI60"/>
<organism evidence="2 3">
    <name type="scientific">Caenorhabditis briggsae</name>
    <dbReference type="NCBI Taxonomy" id="6238"/>
    <lineage>
        <taxon>Eukaryota</taxon>
        <taxon>Metazoa</taxon>
        <taxon>Ecdysozoa</taxon>
        <taxon>Nematoda</taxon>
        <taxon>Chromadorea</taxon>
        <taxon>Rhabditida</taxon>
        <taxon>Rhabditina</taxon>
        <taxon>Rhabditomorpha</taxon>
        <taxon>Rhabditoidea</taxon>
        <taxon>Rhabditidae</taxon>
        <taxon>Peloderinae</taxon>
        <taxon>Caenorhabditis</taxon>
    </lineage>
</organism>
<dbReference type="Proteomes" id="UP000827892">
    <property type="component" value="Chromosome II"/>
</dbReference>
<evidence type="ECO:0000313" key="2">
    <source>
        <dbReference type="EMBL" id="ULU04003.1"/>
    </source>
</evidence>
<dbReference type="InterPro" id="IPR056711">
    <property type="entry name" value="DUF7809"/>
</dbReference>
<gene>
    <name evidence="2" type="ORF">L3Y34_017062</name>
</gene>